<dbReference type="Pfam" id="PF00005">
    <property type="entry name" value="ABC_tran"/>
    <property type="match status" value="2"/>
</dbReference>
<evidence type="ECO:0000256" key="4">
    <source>
        <dbReference type="ARBA" id="ARBA00022840"/>
    </source>
</evidence>
<feature type="domain" description="ABC transporter" evidence="5">
    <location>
        <begin position="3"/>
        <end position="241"/>
    </location>
</feature>
<dbReference type="OrthoDB" id="9782163at2"/>
<protein>
    <recommendedName>
        <fullName evidence="5">ABC transporter domain-containing protein</fullName>
    </recommendedName>
</protein>
<sequence>MIVRVKGLTYRYPGADTPALSGVSFEVARGELFLLAGETGSGKSTLISVLCGLIPAEAQGEFSGTVEVLGRRWPVAPEALYPEVSVVFQSPAEQLIADKVFSEVAFGLENLGLSPAEIKKRVALALSQVGLSGFEERELARLSGGELQRVAIASALAPGPKVLLLDEPLAQLDPQASRSIVALLQQIAAQGITVILAEHRLNFVLSAVKRLCFLEKGKVKFLGNASDFKPPERKFKPLKAKSQKKVLLEVKDLHFSYPGRPALFKGLNFTFYEGERVALLGANGSGKSTFLHLLAGLLKASRGKVIFHGKPSKERLGLTLLLQDPDLMLIKERVWNELAFSPQNLGLSRELTQKRVKQVAEELNILPLLGRVPFSLSRGQRLRVALGGLLTGEPMVLLLDEPTTAQDFENARRLIEGLRAELVIFSTHDEDLAKALSTRLLRFENGKVREESYD</sequence>
<dbReference type="InterPro" id="IPR003593">
    <property type="entry name" value="AAA+_ATPase"/>
</dbReference>
<dbReference type="AlphaFoldDB" id="A0A177E7J5"/>
<gene>
    <name evidence="6" type="ORF">TH606_05230</name>
</gene>
<dbReference type="PROSITE" id="PS50893">
    <property type="entry name" value="ABC_TRANSPORTER_2"/>
    <property type="match status" value="2"/>
</dbReference>
<dbReference type="Gene3D" id="3.40.50.300">
    <property type="entry name" value="P-loop containing nucleotide triphosphate hydrolases"/>
    <property type="match status" value="2"/>
</dbReference>
<dbReference type="RefSeq" id="WP_068541867.1">
    <property type="nucleotide sequence ID" value="NZ_LSFI01000020.1"/>
</dbReference>
<evidence type="ECO:0000256" key="1">
    <source>
        <dbReference type="ARBA" id="ARBA00005417"/>
    </source>
</evidence>
<dbReference type="PROSITE" id="PS00675">
    <property type="entry name" value="SIGMA54_INTERACT_1"/>
    <property type="match status" value="1"/>
</dbReference>
<keyword evidence="4" id="KW-0067">ATP-binding</keyword>
<dbReference type="SUPFAM" id="SSF52540">
    <property type="entry name" value="P-loop containing nucleoside triphosphate hydrolases"/>
    <property type="match status" value="2"/>
</dbReference>
<dbReference type="EMBL" id="LSFI01000020">
    <property type="protein sequence ID" value="OAG27758.1"/>
    <property type="molecule type" value="Genomic_DNA"/>
</dbReference>
<name>A0A177E7J5_9BACT</name>
<accession>A0A177E7J5</accession>
<evidence type="ECO:0000313" key="7">
    <source>
        <dbReference type="Proteomes" id="UP000076964"/>
    </source>
</evidence>
<dbReference type="PANTHER" id="PTHR43553">
    <property type="entry name" value="HEAVY METAL TRANSPORTER"/>
    <property type="match status" value="1"/>
</dbReference>
<dbReference type="GO" id="GO:0016887">
    <property type="term" value="F:ATP hydrolysis activity"/>
    <property type="evidence" value="ECO:0007669"/>
    <property type="project" value="InterPro"/>
</dbReference>
<organism evidence="6 7">
    <name type="scientific">Thermodesulfatator autotrophicus</name>
    <dbReference type="NCBI Taxonomy" id="1795632"/>
    <lineage>
        <taxon>Bacteria</taxon>
        <taxon>Pseudomonadati</taxon>
        <taxon>Thermodesulfobacteriota</taxon>
        <taxon>Thermodesulfobacteria</taxon>
        <taxon>Thermodesulfobacteriales</taxon>
        <taxon>Thermodesulfatatoraceae</taxon>
        <taxon>Thermodesulfatator</taxon>
    </lineage>
</organism>
<dbReference type="GO" id="GO:0005524">
    <property type="term" value="F:ATP binding"/>
    <property type="evidence" value="ECO:0007669"/>
    <property type="project" value="UniProtKB-KW"/>
</dbReference>
<keyword evidence="2" id="KW-0813">Transport</keyword>
<dbReference type="Proteomes" id="UP000076964">
    <property type="component" value="Unassembled WGS sequence"/>
</dbReference>
<dbReference type="CDD" id="cd03225">
    <property type="entry name" value="ABC_cobalt_CbiO_domain1"/>
    <property type="match status" value="2"/>
</dbReference>
<keyword evidence="3" id="KW-0547">Nucleotide-binding</keyword>
<dbReference type="PANTHER" id="PTHR43553:SF24">
    <property type="entry name" value="ENERGY-COUPLING FACTOR TRANSPORTER ATP-BINDING PROTEIN ECFA1"/>
    <property type="match status" value="1"/>
</dbReference>
<evidence type="ECO:0000259" key="5">
    <source>
        <dbReference type="PROSITE" id="PS50893"/>
    </source>
</evidence>
<dbReference type="GO" id="GO:0043190">
    <property type="term" value="C:ATP-binding cassette (ABC) transporter complex"/>
    <property type="evidence" value="ECO:0007669"/>
    <property type="project" value="TreeGrafter"/>
</dbReference>
<dbReference type="InterPro" id="IPR015856">
    <property type="entry name" value="ABC_transpr_CbiO/EcfA_su"/>
</dbReference>
<dbReference type="STRING" id="1795632.TH606_05230"/>
<proteinExistence type="inferred from homology"/>
<dbReference type="PROSITE" id="PS00211">
    <property type="entry name" value="ABC_TRANSPORTER_1"/>
    <property type="match status" value="1"/>
</dbReference>
<dbReference type="InterPro" id="IPR003439">
    <property type="entry name" value="ABC_transporter-like_ATP-bd"/>
</dbReference>
<evidence type="ECO:0000313" key="6">
    <source>
        <dbReference type="EMBL" id="OAG27758.1"/>
    </source>
</evidence>
<evidence type="ECO:0000256" key="3">
    <source>
        <dbReference type="ARBA" id="ARBA00022741"/>
    </source>
</evidence>
<keyword evidence="7" id="KW-1185">Reference proteome</keyword>
<evidence type="ECO:0000256" key="2">
    <source>
        <dbReference type="ARBA" id="ARBA00022448"/>
    </source>
</evidence>
<reference evidence="6 7" key="1">
    <citation type="submission" date="2016-02" db="EMBL/GenBank/DDBJ databases">
        <title>Draft genome sequence of Thermodesulfatator sp. S606.</title>
        <authorList>
            <person name="Lai Q."/>
            <person name="Cao J."/>
            <person name="Dupont S."/>
            <person name="Shao Z."/>
            <person name="Jebbar M."/>
            <person name="Alain K."/>
        </authorList>
    </citation>
    <scope>NUCLEOTIDE SEQUENCE [LARGE SCALE GENOMIC DNA]</scope>
    <source>
        <strain evidence="6 7">S606</strain>
    </source>
</reference>
<dbReference type="InterPro" id="IPR027417">
    <property type="entry name" value="P-loop_NTPase"/>
</dbReference>
<dbReference type="GO" id="GO:0042626">
    <property type="term" value="F:ATPase-coupled transmembrane transporter activity"/>
    <property type="evidence" value="ECO:0007669"/>
    <property type="project" value="TreeGrafter"/>
</dbReference>
<dbReference type="InterPro" id="IPR050095">
    <property type="entry name" value="ECF_ABC_transporter_ATP-bd"/>
</dbReference>
<dbReference type="SMART" id="SM00382">
    <property type="entry name" value="AAA"/>
    <property type="match status" value="2"/>
</dbReference>
<comment type="similarity">
    <text evidence="1">Belongs to the ABC transporter superfamily.</text>
</comment>
<dbReference type="InterPro" id="IPR025662">
    <property type="entry name" value="Sigma_54_int_dom_ATP-bd_1"/>
</dbReference>
<dbReference type="InterPro" id="IPR017871">
    <property type="entry name" value="ABC_transporter-like_CS"/>
</dbReference>
<comment type="caution">
    <text evidence="6">The sequence shown here is derived from an EMBL/GenBank/DDBJ whole genome shotgun (WGS) entry which is preliminary data.</text>
</comment>
<feature type="domain" description="ABC transporter" evidence="5">
    <location>
        <begin position="248"/>
        <end position="453"/>
    </location>
</feature>